<dbReference type="InterPro" id="IPR043917">
    <property type="entry name" value="DUF5753"/>
</dbReference>
<dbReference type="Gene3D" id="1.10.260.40">
    <property type="entry name" value="lambda repressor-like DNA-binding domains"/>
    <property type="match status" value="1"/>
</dbReference>
<dbReference type="SMART" id="SM00530">
    <property type="entry name" value="HTH_XRE"/>
    <property type="match status" value="1"/>
</dbReference>
<dbReference type="CDD" id="cd00093">
    <property type="entry name" value="HTH_XRE"/>
    <property type="match status" value="1"/>
</dbReference>
<dbReference type="EMBL" id="FMZZ01000021">
    <property type="protein sequence ID" value="SDD88299.1"/>
    <property type="molecule type" value="Genomic_DNA"/>
</dbReference>
<dbReference type="InterPro" id="IPR001387">
    <property type="entry name" value="Cro/C1-type_HTH"/>
</dbReference>
<reference evidence="3" key="1">
    <citation type="submission" date="2016-10" db="EMBL/GenBank/DDBJ databases">
        <authorList>
            <person name="Varghese N."/>
            <person name="Submissions S."/>
        </authorList>
    </citation>
    <scope>NUCLEOTIDE SEQUENCE [LARGE SCALE GENOMIC DNA]</scope>
    <source>
        <strain evidence="3">IBRC-M 10403</strain>
    </source>
</reference>
<evidence type="ECO:0000313" key="2">
    <source>
        <dbReference type="EMBL" id="SDD88299.1"/>
    </source>
</evidence>
<gene>
    <name evidence="2" type="ORF">SAMN05216174_12122</name>
</gene>
<dbReference type="Pfam" id="PF19054">
    <property type="entry name" value="DUF5753"/>
    <property type="match status" value="1"/>
</dbReference>
<dbReference type="Pfam" id="PF13560">
    <property type="entry name" value="HTH_31"/>
    <property type="match status" value="1"/>
</dbReference>
<sequence length="260" mass="29574">MRIEPTLPVRVLGTALRELRQRTGITQEEAAARLLFNNRKISRLETFQVPSHHELLAMLDLYGVPVNDWEPYVIMREEAKARGWWREFGLDDRGYVPLEAQAVSVRSFQLAAIPTLLQTPDHVRATTQSTKAVLLHRRRKQRLTENPPLRLHAIIHASSLDHTAPHMAEQRRHIAELAELDNVTVQILPPSPQPTVRLVCSFSLLDFPTHAEIACVDHPAGTLQLRKKTETRAYTNAFDNLTTTALSPEESLTLLRRTTE</sequence>
<protein>
    <submittedName>
        <fullName evidence="2">Helix-turn-helix domain-containing protein</fullName>
    </submittedName>
</protein>
<proteinExistence type="predicted"/>
<feature type="domain" description="HTH cro/C1-type" evidence="1">
    <location>
        <begin position="16"/>
        <end position="69"/>
    </location>
</feature>
<dbReference type="STRING" id="1271860.SAMN05216174_12122"/>
<name>A0A1G6YD44_9PSEU</name>
<evidence type="ECO:0000259" key="1">
    <source>
        <dbReference type="PROSITE" id="PS50943"/>
    </source>
</evidence>
<dbReference type="GO" id="GO:0003677">
    <property type="term" value="F:DNA binding"/>
    <property type="evidence" value="ECO:0007669"/>
    <property type="project" value="InterPro"/>
</dbReference>
<keyword evidence="3" id="KW-1185">Reference proteome</keyword>
<dbReference type="SUPFAM" id="SSF47413">
    <property type="entry name" value="lambda repressor-like DNA-binding domains"/>
    <property type="match status" value="1"/>
</dbReference>
<accession>A0A1G6YD44</accession>
<dbReference type="AlphaFoldDB" id="A0A1G6YD44"/>
<evidence type="ECO:0000313" key="3">
    <source>
        <dbReference type="Proteomes" id="UP000199501"/>
    </source>
</evidence>
<dbReference type="Proteomes" id="UP000199501">
    <property type="component" value="Unassembled WGS sequence"/>
</dbReference>
<dbReference type="PROSITE" id="PS50943">
    <property type="entry name" value="HTH_CROC1"/>
    <property type="match status" value="1"/>
</dbReference>
<dbReference type="InterPro" id="IPR010982">
    <property type="entry name" value="Lambda_DNA-bd_dom_sf"/>
</dbReference>
<dbReference type="RefSeq" id="WP_175483089.1">
    <property type="nucleotide sequence ID" value="NZ_FMZZ01000021.1"/>
</dbReference>
<organism evidence="2 3">
    <name type="scientific">Actinokineospora iranica</name>
    <dbReference type="NCBI Taxonomy" id="1271860"/>
    <lineage>
        <taxon>Bacteria</taxon>
        <taxon>Bacillati</taxon>
        <taxon>Actinomycetota</taxon>
        <taxon>Actinomycetes</taxon>
        <taxon>Pseudonocardiales</taxon>
        <taxon>Pseudonocardiaceae</taxon>
        <taxon>Actinokineospora</taxon>
    </lineage>
</organism>